<feature type="region of interest" description="Disordered" evidence="6">
    <location>
        <begin position="303"/>
        <end position="363"/>
    </location>
</feature>
<name>A0A9W9G962_9EURO</name>
<comment type="subcellular location">
    <subcellularLocation>
        <location evidence="1">Membrane</location>
        <topology evidence="1">Multi-pass membrane protein</topology>
    </subcellularLocation>
</comment>
<keyword evidence="3 7" id="KW-1133">Transmembrane helix</keyword>
<accession>A0A9W9G962</accession>
<feature type="transmembrane region" description="Helical" evidence="7">
    <location>
        <begin position="82"/>
        <end position="110"/>
    </location>
</feature>
<evidence type="ECO:0000256" key="7">
    <source>
        <dbReference type="SAM" id="Phobius"/>
    </source>
</evidence>
<organism evidence="9 10">
    <name type="scientific">Penicillium alfredii</name>
    <dbReference type="NCBI Taxonomy" id="1506179"/>
    <lineage>
        <taxon>Eukaryota</taxon>
        <taxon>Fungi</taxon>
        <taxon>Dikarya</taxon>
        <taxon>Ascomycota</taxon>
        <taxon>Pezizomycotina</taxon>
        <taxon>Eurotiomycetes</taxon>
        <taxon>Eurotiomycetidae</taxon>
        <taxon>Eurotiales</taxon>
        <taxon>Aspergillaceae</taxon>
        <taxon>Penicillium</taxon>
    </lineage>
</organism>
<dbReference type="Proteomes" id="UP001141434">
    <property type="component" value="Unassembled WGS sequence"/>
</dbReference>
<dbReference type="GO" id="GO:0016020">
    <property type="term" value="C:membrane"/>
    <property type="evidence" value="ECO:0007669"/>
    <property type="project" value="UniProtKB-SubCell"/>
</dbReference>
<evidence type="ECO:0000313" key="10">
    <source>
        <dbReference type="Proteomes" id="UP001141434"/>
    </source>
</evidence>
<dbReference type="GeneID" id="81389927"/>
<feature type="transmembrane region" description="Helical" evidence="7">
    <location>
        <begin position="41"/>
        <end position="62"/>
    </location>
</feature>
<evidence type="ECO:0000256" key="1">
    <source>
        <dbReference type="ARBA" id="ARBA00004141"/>
    </source>
</evidence>
<keyword evidence="2 7" id="KW-0812">Transmembrane</keyword>
<reference evidence="9" key="1">
    <citation type="submission" date="2022-11" db="EMBL/GenBank/DDBJ databases">
        <authorList>
            <person name="Petersen C."/>
        </authorList>
    </citation>
    <scope>NUCLEOTIDE SEQUENCE</scope>
    <source>
        <strain evidence="9">IBT 34128</strain>
    </source>
</reference>
<dbReference type="RefSeq" id="XP_056515609.1">
    <property type="nucleotide sequence ID" value="XM_056650759.1"/>
</dbReference>
<feature type="transmembrane region" description="Helical" evidence="7">
    <location>
        <begin position="240"/>
        <end position="263"/>
    </location>
</feature>
<dbReference type="InterPro" id="IPR052337">
    <property type="entry name" value="SAT4-like"/>
</dbReference>
<dbReference type="EMBL" id="JAPMSZ010000001">
    <property type="protein sequence ID" value="KAJ5114416.1"/>
    <property type="molecule type" value="Genomic_DNA"/>
</dbReference>
<evidence type="ECO:0000256" key="5">
    <source>
        <dbReference type="ARBA" id="ARBA00038359"/>
    </source>
</evidence>
<reference evidence="9" key="2">
    <citation type="journal article" date="2023" name="IMA Fungus">
        <title>Comparative genomic study of the Penicillium genus elucidates a diverse pangenome and 15 lateral gene transfer events.</title>
        <authorList>
            <person name="Petersen C."/>
            <person name="Sorensen T."/>
            <person name="Nielsen M.R."/>
            <person name="Sondergaard T.E."/>
            <person name="Sorensen J.L."/>
            <person name="Fitzpatrick D.A."/>
            <person name="Frisvad J.C."/>
            <person name="Nielsen K.L."/>
        </authorList>
    </citation>
    <scope>NUCLEOTIDE SEQUENCE</scope>
    <source>
        <strain evidence="9">IBT 34128</strain>
    </source>
</reference>
<dbReference type="Pfam" id="PF20684">
    <property type="entry name" value="Fung_rhodopsin"/>
    <property type="match status" value="1"/>
</dbReference>
<proteinExistence type="inferred from homology"/>
<dbReference type="PANTHER" id="PTHR33048">
    <property type="entry name" value="PTH11-LIKE INTEGRAL MEMBRANE PROTEIN (AFU_ORTHOLOGUE AFUA_5G11245)"/>
    <property type="match status" value="1"/>
</dbReference>
<comment type="caution">
    <text evidence="9">The sequence shown here is derived from an EMBL/GenBank/DDBJ whole genome shotgun (WGS) entry which is preliminary data.</text>
</comment>
<feature type="transmembrane region" description="Helical" evidence="7">
    <location>
        <begin position="175"/>
        <end position="194"/>
    </location>
</feature>
<evidence type="ECO:0000256" key="6">
    <source>
        <dbReference type="SAM" id="MobiDB-lite"/>
    </source>
</evidence>
<comment type="similarity">
    <text evidence="5">Belongs to the SAT4 family.</text>
</comment>
<feature type="transmembrane region" description="Helical" evidence="7">
    <location>
        <begin position="206"/>
        <end position="228"/>
    </location>
</feature>
<sequence length="363" mass="39969">MHKHGVSITAVSWIFGGIALGAVGARLYTRVVALRRSGWDDFFIALSLASALVCSALVQVAVANGLGMHAADITDPNQLLRAFKYTVIAPNFSVVSTTTGKMSVTLFLLRLMGQSATLARRWFLYILMTICVAWNTLAIIAIIGFCRPAEKIWNPKVPGSCFSLNFQLIAGTSQAAFNAFNDFALAVFPAYIFWRVQLPLKMKVAIIAVMGAGIFAAAATLVKCILLKNLPAHADITWSWANITLWYTIEMYVIIICASLPTLRQSYSVVLHRSHKSSAYTRTQSDARQKPIPLVRRPMDASLLVTRTEPPGGTEHDRHSSQESILGASRIQKTTDVHVVQETRPERGEDPHFSRPNPFRSPA</sequence>
<dbReference type="AlphaFoldDB" id="A0A9W9G962"/>
<keyword evidence="10" id="KW-1185">Reference proteome</keyword>
<gene>
    <name evidence="9" type="ORF">NUU61_000175</name>
</gene>
<evidence type="ECO:0000256" key="4">
    <source>
        <dbReference type="ARBA" id="ARBA00023136"/>
    </source>
</evidence>
<feature type="transmembrane region" description="Helical" evidence="7">
    <location>
        <begin position="6"/>
        <end position="29"/>
    </location>
</feature>
<dbReference type="OrthoDB" id="3923077at2759"/>
<evidence type="ECO:0000256" key="3">
    <source>
        <dbReference type="ARBA" id="ARBA00022989"/>
    </source>
</evidence>
<dbReference type="PANTHER" id="PTHR33048:SF146">
    <property type="entry name" value="INTEGRAL MEMBRANE PROTEIN"/>
    <property type="match status" value="1"/>
</dbReference>
<protein>
    <recommendedName>
        <fullName evidence="8">Rhodopsin domain-containing protein</fullName>
    </recommendedName>
</protein>
<evidence type="ECO:0000259" key="8">
    <source>
        <dbReference type="Pfam" id="PF20684"/>
    </source>
</evidence>
<evidence type="ECO:0000313" key="9">
    <source>
        <dbReference type="EMBL" id="KAJ5114416.1"/>
    </source>
</evidence>
<dbReference type="InterPro" id="IPR049326">
    <property type="entry name" value="Rhodopsin_dom_fungi"/>
</dbReference>
<evidence type="ECO:0000256" key="2">
    <source>
        <dbReference type="ARBA" id="ARBA00022692"/>
    </source>
</evidence>
<feature type="transmembrane region" description="Helical" evidence="7">
    <location>
        <begin position="122"/>
        <end position="145"/>
    </location>
</feature>
<feature type="compositionally biased region" description="Basic and acidic residues" evidence="6">
    <location>
        <begin position="333"/>
        <end position="353"/>
    </location>
</feature>
<feature type="domain" description="Rhodopsin" evidence="8">
    <location>
        <begin position="25"/>
        <end position="266"/>
    </location>
</feature>
<keyword evidence="4 7" id="KW-0472">Membrane</keyword>